<dbReference type="EMBL" id="JSAM01000051">
    <property type="protein sequence ID" value="KIA77976.1"/>
    <property type="molecule type" value="Genomic_DNA"/>
</dbReference>
<evidence type="ECO:0000313" key="2">
    <source>
        <dbReference type="EMBL" id="KIA77976.1"/>
    </source>
</evidence>
<evidence type="ECO:0000256" key="1">
    <source>
        <dbReference type="SAM" id="Phobius"/>
    </source>
</evidence>
<keyword evidence="1" id="KW-0812">Transmembrane</keyword>
<gene>
    <name evidence="2" type="ORF">DB43_FG00350</name>
</gene>
<feature type="transmembrane region" description="Helical" evidence="1">
    <location>
        <begin position="37"/>
        <end position="54"/>
    </location>
</feature>
<protein>
    <submittedName>
        <fullName evidence="2">Uncharacterized protein</fullName>
    </submittedName>
</protein>
<proteinExistence type="predicted"/>
<keyword evidence="1" id="KW-1133">Transmembrane helix</keyword>
<comment type="caution">
    <text evidence="2">The sequence shown here is derived from an EMBL/GenBank/DDBJ whole genome shotgun (WGS) entry which is preliminary data.</text>
</comment>
<accession>A0A0C1C353</accession>
<organism evidence="2 3">
    <name type="scientific">Parachlamydia acanthamoebae</name>
    <dbReference type="NCBI Taxonomy" id="83552"/>
    <lineage>
        <taxon>Bacteria</taxon>
        <taxon>Pseudomonadati</taxon>
        <taxon>Chlamydiota</taxon>
        <taxon>Chlamydiia</taxon>
        <taxon>Parachlamydiales</taxon>
        <taxon>Parachlamydiaceae</taxon>
        <taxon>Parachlamydia</taxon>
    </lineage>
</organism>
<name>A0A0C1C353_9BACT</name>
<sequence>MEGRFRYRKQKSTFGFKDLIGGRHTNLRPSRISFHSFLKIAINAFFCFFSAFHLRRTKAYYLNSLSLAR</sequence>
<dbReference type="Proteomes" id="UP000031307">
    <property type="component" value="Unassembled WGS sequence"/>
</dbReference>
<evidence type="ECO:0000313" key="3">
    <source>
        <dbReference type="Proteomes" id="UP000031307"/>
    </source>
</evidence>
<reference evidence="2 3" key="1">
    <citation type="journal article" date="2014" name="Mol. Biol. Evol.">
        <title>Massive expansion of Ubiquitination-related gene families within the Chlamydiae.</title>
        <authorList>
            <person name="Domman D."/>
            <person name="Collingro A."/>
            <person name="Lagkouvardos I."/>
            <person name="Gehre L."/>
            <person name="Weinmaier T."/>
            <person name="Rattei T."/>
            <person name="Subtil A."/>
            <person name="Horn M."/>
        </authorList>
    </citation>
    <scope>NUCLEOTIDE SEQUENCE [LARGE SCALE GENOMIC DNA]</scope>
    <source>
        <strain evidence="2 3">OEW1</strain>
    </source>
</reference>
<dbReference type="AlphaFoldDB" id="A0A0C1C353"/>
<keyword evidence="1" id="KW-0472">Membrane</keyword>